<dbReference type="GO" id="GO:0006633">
    <property type="term" value="P:fatty acid biosynthetic process"/>
    <property type="evidence" value="ECO:0007669"/>
    <property type="project" value="UniProtKB-KW"/>
</dbReference>
<dbReference type="EMBL" id="CAFBPQ010000010">
    <property type="protein sequence ID" value="CAB5018933.1"/>
    <property type="molecule type" value="Genomic_DNA"/>
</dbReference>
<gene>
    <name evidence="9" type="ORF">UFOPK2683_01112</name>
    <name evidence="10" type="ORF">UFOPK3605_00232</name>
    <name evidence="11" type="ORF">UFOPK3897_00223</name>
    <name evidence="12" type="ORF">UFOPK4121_00527</name>
</gene>
<evidence type="ECO:0000313" key="9">
    <source>
        <dbReference type="EMBL" id="CAB4728264.1"/>
    </source>
</evidence>
<dbReference type="GO" id="GO:0004315">
    <property type="term" value="F:3-oxoacyl-[acyl-carrier-protein] synthase activity"/>
    <property type="evidence" value="ECO:0007669"/>
    <property type="project" value="InterPro"/>
</dbReference>
<dbReference type="NCBIfam" id="NF005589">
    <property type="entry name" value="PRK07314.1"/>
    <property type="match status" value="1"/>
</dbReference>
<evidence type="ECO:0000256" key="7">
    <source>
        <dbReference type="ARBA" id="ARBA00023315"/>
    </source>
</evidence>
<organism evidence="11">
    <name type="scientific">freshwater metagenome</name>
    <dbReference type="NCBI Taxonomy" id="449393"/>
    <lineage>
        <taxon>unclassified sequences</taxon>
        <taxon>metagenomes</taxon>
        <taxon>ecological metagenomes</taxon>
    </lineage>
</organism>
<dbReference type="InterPro" id="IPR020841">
    <property type="entry name" value="PKS_Beta-ketoAc_synthase_dom"/>
</dbReference>
<accession>A0A6J7LLS9</accession>
<reference evidence="11" key="1">
    <citation type="submission" date="2020-05" db="EMBL/GenBank/DDBJ databases">
        <authorList>
            <person name="Chiriac C."/>
            <person name="Salcher M."/>
            <person name="Ghai R."/>
            <person name="Kavagutti S V."/>
        </authorList>
    </citation>
    <scope>NUCLEOTIDE SEQUENCE</scope>
</reference>
<dbReference type="GO" id="GO:0005829">
    <property type="term" value="C:cytosol"/>
    <property type="evidence" value="ECO:0007669"/>
    <property type="project" value="TreeGrafter"/>
</dbReference>
<keyword evidence="5" id="KW-0443">Lipid metabolism</keyword>
<dbReference type="CDD" id="cd00834">
    <property type="entry name" value="KAS_I_II"/>
    <property type="match status" value="1"/>
</dbReference>
<keyword evidence="3" id="KW-0808">Transferase</keyword>
<dbReference type="EMBL" id="CAEZYK010000067">
    <property type="protein sequence ID" value="CAB4728264.1"/>
    <property type="molecule type" value="Genomic_DNA"/>
</dbReference>
<keyword evidence="4" id="KW-0276">Fatty acid metabolism</keyword>
<comment type="similarity">
    <text evidence="1">Belongs to the thiolase-like superfamily. Beta-ketoacyl-ACP synthases family.</text>
</comment>
<evidence type="ECO:0000256" key="5">
    <source>
        <dbReference type="ARBA" id="ARBA00023098"/>
    </source>
</evidence>
<evidence type="ECO:0000256" key="6">
    <source>
        <dbReference type="ARBA" id="ARBA00023160"/>
    </source>
</evidence>
<dbReference type="FunFam" id="3.40.47.10:FF:000018">
    <property type="entry name" value="3-oxoacyl-[acyl-carrier-protein] synthase 2"/>
    <property type="match status" value="1"/>
</dbReference>
<dbReference type="Gene3D" id="3.40.47.10">
    <property type="match status" value="2"/>
</dbReference>
<dbReference type="EMBL" id="CAFBOF010000002">
    <property type="protein sequence ID" value="CAB4969157.1"/>
    <property type="molecule type" value="Genomic_DNA"/>
</dbReference>
<dbReference type="PROSITE" id="PS00606">
    <property type="entry name" value="KS3_1"/>
    <property type="match status" value="1"/>
</dbReference>
<dbReference type="InterPro" id="IPR014030">
    <property type="entry name" value="Ketoacyl_synth_N"/>
</dbReference>
<evidence type="ECO:0000313" key="10">
    <source>
        <dbReference type="EMBL" id="CAB4896512.1"/>
    </source>
</evidence>
<dbReference type="InterPro" id="IPR017568">
    <property type="entry name" value="3-oxoacyl-ACP_synth-2"/>
</dbReference>
<dbReference type="Pfam" id="PF02801">
    <property type="entry name" value="Ketoacyl-synt_C"/>
    <property type="match status" value="1"/>
</dbReference>
<dbReference type="PANTHER" id="PTHR11712">
    <property type="entry name" value="POLYKETIDE SYNTHASE-RELATED"/>
    <property type="match status" value="1"/>
</dbReference>
<evidence type="ECO:0000256" key="4">
    <source>
        <dbReference type="ARBA" id="ARBA00022832"/>
    </source>
</evidence>
<evidence type="ECO:0000256" key="1">
    <source>
        <dbReference type="ARBA" id="ARBA00008467"/>
    </source>
</evidence>
<dbReference type="InterPro" id="IPR018201">
    <property type="entry name" value="Ketoacyl_synth_AS"/>
</dbReference>
<keyword evidence="6" id="KW-0275">Fatty acid biosynthesis</keyword>
<evidence type="ECO:0000313" key="12">
    <source>
        <dbReference type="EMBL" id="CAB5018933.1"/>
    </source>
</evidence>
<dbReference type="InterPro" id="IPR000794">
    <property type="entry name" value="Beta-ketoacyl_synthase"/>
</dbReference>
<dbReference type="SUPFAM" id="SSF53901">
    <property type="entry name" value="Thiolase-like"/>
    <property type="match status" value="2"/>
</dbReference>
<sequence length="418" mass="42923">MSEQSFLDHRGRPRVVVTGIGCKTPAGHTPEDLISVLRSGKSMAAPITLFDASNEPITFACEVPDFDPVPYFGIKDARRQDRVAQLGFAAAADAIEDAGNIGADPDRCSIIASTGIGGLYTLEANTEIYLTKGPLRVSPFVIPMLMPNATAGVISMRFGWTGPAICVATACAAGTMAIGEGARMIRDGSSDVVAAGGTEYAITRIGIAAFSRMTALSNHNDDPANASRPFDAQRNGFVLAEGAAFTVLESLERAVGRGAHVYGEIAGYGRNSDAFHITAPSPGGTGAAACMQGALDDAGLLARDIGHINAHGTSTQLNDIAESQAIDKVFGENSPPVTSNKGSLGHMIAGAGASEVVSTLLALRDGLVPPTANFETPGEGINIDVVHGESRAVPAAPAISNSFGFGGHNASLVILPAP</sequence>
<protein>
    <submittedName>
        <fullName evidence="11">Unannotated protein</fullName>
    </submittedName>
</protein>
<dbReference type="PANTHER" id="PTHR11712:SF336">
    <property type="entry name" value="3-OXOACYL-[ACYL-CARRIER-PROTEIN] SYNTHASE, MITOCHONDRIAL"/>
    <property type="match status" value="1"/>
</dbReference>
<evidence type="ECO:0000256" key="3">
    <source>
        <dbReference type="ARBA" id="ARBA00022679"/>
    </source>
</evidence>
<feature type="domain" description="Ketosynthase family 3 (KS3)" evidence="8">
    <location>
        <begin position="12"/>
        <end position="416"/>
    </location>
</feature>
<keyword evidence="2" id="KW-0444">Lipid biosynthesis</keyword>
<dbReference type="AlphaFoldDB" id="A0A6J7LLS9"/>
<keyword evidence="7" id="KW-0012">Acyltransferase</keyword>
<evidence type="ECO:0000259" key="8">
    <source>
        <dbReference type="PROSITE" id="PS52004"/>
    </source>
</evidence>
<dbReference type="PROSITE" id="PS52004">
    <property type="entry name" value="KS3_2"/>
    <property type="match status" value="1"/>
</dbReference>
<dbReference type="Pfam" id="PF00109">
    <property type="entry name" value="ketoacyl-synt"/>
    <property type="match status" value="1"/>
</dbReference>
<dbReference type="InterPro" id="IPR014031">
    <property type="entry name" value="Ketoacyl_synth_C"/>
</dbReference>
<dbReference type="EMBL" id="CAFBMM010000003">
    <property type="protein sequence ID" value="CAB4896512.1"/>
    <property type="molecule type" value="Genomic_DNA"/>
</dbReference>
<dbReference type="SMART" id="SM00825">
    <property type="entry name" value="PKS_KS"/>
    <property type="match status" value="1"/>
</dbReference>
<proteinExistence type="inferred from homology"/>
<name>A0A6J7LLS9_9ZZZZ</name>
<evidence type="ECO:0000256" key="2">
    <source>
        <dbReference type="ARBA" id="ARBA00022516"/>
    </source>
</evidence>
<evidence type="ECO:0000313" key="11">
    <source>
        <dbReference type="EMBL" id="CAB4969157.1"/>
    </source>
</evidence>
<dbReference type="PIRSF" id="PIRSF000447">
    <property type="entry name" value="KAS_II"/>
    <property type="match status" value="1"/>
</dbReference>
<dbReference type="InterPro" id="IPR016039">
    <property type="entry name" value="Thiolase-like"/>
</dbReference>